<dbReference type="InterPro" id="IPR016875">
    <property type="entry name" value="UCP028200"/>
</dbReference>
<dbReference type="RefSeq" id="WP_092386573.1">
    <property type="nucleotide sequence ID" value="NZ_LT629787.1"/>
</dbReference>
<proteinExistence type="predicted"/>
<protein>
    <recommendedName>
        <fullName evidence="3">Lipoprotein</fullName>
    </recommendedName>
</protein>
<dbReference type="PROSITE" id="PS51257">
    <property type="entry name" value="PROKAR_LIPOPROTEIN"/>
    <property type="match status" value="1"/>
</dbReference>
<dbReference type="Pfam" id="PF19795">
    <property type="entry name" value="DUF6279"/>
    <property type="match status" value="1"/>
</dbReference>
<gene>
    <name evidence="1" type="ORF">SAMN05216210_2046</name>
</gene>
<sequence length="292" mass="33786">MPLTRSCLRLLAFSLLVLTLLSACSTTRLGYAHLPWLVSWKSREYVPLNRDQRSWLREQIAEHRDWHCRQELPRYPALLDELADPLLSNPPQGRQLLAARDKIEPALDRLLGALAPSLAELLQQLDETQVAALRHNLEQQHGELYDTYVAPDAATQAAERQQRLEKRLRPWLGRLQADQQQRISEWSAQLEGQNAIWLENRSYWLQAFNAALDQRDQTDFALHVERLLTDRKSYWTETFQRRTEINSQLAADMLSDVVALNSPGQDDRLRQRLDRLKADIAHIDCNTEAAVN</sequence>
<reference evidence="2" key="1">
    <citation type="submission" date="2016-10" db="EMBL/GenBank/DDBJ databases">
        <authorList>
            <person name="Varghese N."/>
            <person name="Submissions S."/>
        </authorList>
    </citation>
    <scope>NUCLEOTIDE SEQUENCE [LARGE SCALE GENOMIC DNA]</scope>
    <source>
        <strain evidence="2">CECT 8338</strain>
    </source>
</reference>
<evidence type="ECO:0008006" key="3">
    <source>
        <dbReference type="Google" id="ProtNLM"/>
    </source>
</evidence>
<dbReference type="OrthoDB" id="5767052at2"/>
<keyword evidence="2" id="KW-1185">Reference proteome</keyword>
<dbReference type="STRING" id="1434072.SAMN05216210_2046"/>
<name>A0A1H2G518_9GAMM</name>
<evidence type="ECO:0000313" key="2">
    <source>
        <dbReference type="Proteomes" id="UP000243924"/>
    </source>
</evidence>
<dbReference type="AlphaFoldDB" id="A0A1H2G518"/>
<evidence type="ECO:0000313" key="1">
    <source>
        <dbReference type="EMBL" id="SDU14687.1"/>
    </source>
</evidence>
<accession>A0A1H2G518</accession>
<organism evidence="1 2">
    <name type="scientific">Halopseudomonas salegens</name>
    <dbReference type="NCBI Taxonomy" id="1434072"/>
    <lineage>
        <taxon>Bacteria</taxon>
        <taxon>Pseudomonadati</taxon>
        <taxon>Pseudomonadota</taxon>
        <taxon>Gammaproteobacteria</taxon>
        <taxon>Pseudomonadales</taxon>
        <taxon>Pseudomonadaceae</taxon>
        <taxon>Halopseudomonas</taxon>
    </lineage>
</organism>
<dbReference type="Proteomes" id="UP000243924">
    <property type="component" value="Chromosome I"/>
</dbReference>
<dbReference type="PIRSF" id="PIRSF028200">
    <property type="entry name" value="UCP028200"/>
    <property type="match status" value="1"/>
</dbReference>
<dbReference type="EMBL" id="LT629787">
    <property type="protein sequence ID" value="SDU14687.1"/>
    <property type="molecule type" value="Genomic_DNA"/>
</dbReference>